<dbReference type="InterPro" id="IPR050469">
    <property type="entry name" value="Diguanylate_Cyclase"/>
</dbReference>
<dbReference type="CDD" id="cd01949">
    <property type="entry name" value="GGDEF"/>
    <property type="match status" value="1"/>
</dbReference>
<dbReference type="AlphaFoldDB" id="A0A1P8KLL5"/>
<dbReference type="KEGG" id="alp:LPB137_05965"/>
<dbReference type="Pfam" id="PF09084">
    <property type="entry name" value="NMT1"/>
    <property type="match status" value="1"/>
</dbReference>
<dbReference type="SMART" id="SM00267">
    <property type="entry name" value="GGDEF"/>
    <property type="match status" value="1"/>
</dbReference>
<dbReference type="InterPro" id="IPR043128">
    <property type="entry name" value="Rev_trsase/Diguanyl_cyclase"/>
</dbReference>
<comment type="catalytic activity">
    <reaction evidence="2">
        <text>2 GTP = 3',3'-c-di-GMP + 2 diphosphate</text>
        <dbReference type="Rhea" id="RHEA:24898"/>
        <dbReference type="ChEBI" id="CHEBI:33019"/>
        <dbReference type="ChEBI" id="CHEBI:37565"/>
        <dbReference type="ChEBI" id="CHEBI:58805"/>
        <dbReference type="EC" id="2.7.7.65"/>
    </reaction>
</comment>
<dbReference type="EC" id="2.7.7.65" evidence="1"/>
<dbReference type="SUPFAM" id="SSF55073">
    <property type="entry name" value="Nucleotide cyclase"/>
    <property type="match status" value="1"/>
</dbReference>
<keyword evidence="3" id="KW-0812">Transmembrane</keyword>
<dbReference type="PANTHER" id="PTHR45138:SF9">
    <property type="entry name" value="DIGUANYLATE CYCLASE DGCM-RELATED"/>
    <property type="match status" value="1"/>
</dbReference>
<dbReference type="EMBL" id="CP019070">
    <property type="protein sequence ID" value="APW65425.1"/>
    <property type="molecule type" value="Genomic_DNA"/>
</dbReference>
<dbReference type="SMART" id="SM00062">
    <property type="entry name" value="PBPb"/>
    <property type="match status" value="2"/>
</dbReference>
<dbReference type="Pfam" id="PF00497">
    <property type="entry name" value="SBP_bac_3"/>
    <property type="match status" value="2"/>
</dbReference>
<proteinExistence type="predicted"/>
<dbReference type="InterPro" id="IPR001638">
    <property type="entry name" value="Solute-binding_3/MltF_N"/>
</dbReference>
<dbReference type="Proteomes" id="UP000186074">
    <property type="component" value="Chromosome"/>
</dbReference>
<organism evidence="5 6">
    <name type="scientific">Poseidonibacter parvus</name>
    <dbReference type="NCBI Taxonomy" id="1850254"/>
    <lineage>
        <taxon>Bacteria</taxon>
        <taxon>Pseudomonadati</taxon>
        <taxon>Campylobacterota</taxon>
        <taxon>Epsilonproteobacteria</taxon>
        <taxon>Campylobacterales</taxon>
        <taxon>Arcobacteraceae</taxon>
        <taxon>Poseidonibacter</taxon>
    </lineage>
</organism>
<accession>A0A1P8KLL5</accession>
<dbReference type="Gene3D" id="3.30.70.270">
    <property type="match status" value="1"/>
</dbReference>
<dbReference type="SUPFAM" id="SSF53850">
    <property type="entry name" value="Periplasmic binding protein-like II"/>
    <property type="match status" value="3"/>
</dbReference>
<evidence type="ECO:0000313" key="5">
    <source>
        <dbReference type="EMBL" id="APW65425.1"/>
    </source>
</evidence>
<evidence type="ECO:0000259" key="4">
    <source>
        <dbReference type="PROSITE" id="PS50887"/>
    </source>
</evidence>
<dbReference type="Gene3D" id="3.40.190.10">
    <property type="entry name" value="Periplasmic binding protein-like II"/>
    <property type="match status" value="6"/>
</dbReference>
<keyword evidence="6" id="KW-1185">Reference proteome</keyword>
<evidence type="ECO:0000313" key="6">
    <source>
        <dbReference type="Proteomes" id="UP000186074"/>
    </source>
</evidence>
<evidence type="ECO:0000256" key="1">
    <source>
        <dbReference type="ARBA" id="ARBA00012528"/>
    </source>
</evidence>
<dbReference type="CDD" id="cd01007">
    <property type="entry name" value="PBP2_BvgS_HisK_like"/>
    <property type="match status" value="1"/>
</dbReference>
<feature type="transmembrane region" description="Helical" evidence="3">
    <location>
        <begin position="808"/>
        <end position="824"/>
    </location>
</feature>
<dbReference type="CDD" id="cd13708">
    <property type="entry name" value="PBP2_BvgS_like_1"/>
    <property type="match status" value="1"/>
</dbReference>
<dbReference type="Pfam" id="PF00990">
    <property type="entry name" value="GGDEF"/>
    <property type="match status" value="1"/>
</dbReference>
<dbReference type="InterPro" id="IPR029787">
    <property type="entry name" value="Nucleotide_cyclase"/>
</dbReference>
<feature type="domain" description="GGDEF" evidence="4">
    <location>
        <begin position="877"/>
        <end position="1004"/>
    </location>
</feature>
<dbReference type="STRING" id="1850254.LPB137_05965"/>
<dbReference type="NCBIfam" id="TIGR00254">
    <property type="entry name" value="GGDEF"/>
    <property type="match status" value="1"/>
</dbReference>
<dbReference type="InterPro" id="IPR000160">
    <property type="entry name" value="GGDEF_dom"/>
</dbReference>
<dbReference type="GO" id="GO:0052621">
    <property type="term" value="F:diguanylate cyclase activity"/>
    <property type="evidence" value="ECO:0007669"/>
    <property type="project" value="UniProtKB-EC"/>
</dbReference>
<reference evidence="5 6" key="1">
    <citation type="submission" date="2017-01" db="EMBL/GenBank/DDBJ databases">
        <title>Genome sequencing of Arcobacter sp. LPB0137.</title>
        <authorList>
            <person name="Lee G.-W."/>
            <person name="Yi H."/>
        </authorList>
    </citation>
    <scope>NUCLEOTIDE SEQUENCE [LARGE SCALE GENOMIC DNA]</scope>
    <source>
        <strain evidence="5 6">LPB0137</strain>
    </source>
</reference>
<keyword evidence="3" id="KW-1133">Transmembrane helix</keyword>
<protein>
    <recommendedName>
        <fullName evidence="1">diguanylate cyclase</fullName>
        <ecNumber evidence="1">2.7.7.65</ecNumber>
    </recommendedName>
</protein>
<dbReference type="OrthoDB" id="9813903at2"/>
<keyword evidence="3" id="KW-0472">Membrane</keyword>
<dbReference type="RefSeq" id="WP_076085729.1">
    <property type="nucleotide sequence ID" value="NZ_CP019070.1"/>
</dbReference>
<evidence type="ECO:0000256" key="3">
    <source>
        <dbReference type="SAM" id="Phobius"/>
    </source>
</evidence>
<gene>
    <name evidence="5" type="ORF">LPB137_05965</name>
</gene>
<dbReference type="PANTHER" id="PTHR45138">
    <property type="entry name" value="REGULATORY COMPONENTS OF SENSORY TRANSDUCTION SYSTEM"/>
    <property type="match status" value="1"/>
</dbReference>
<dbReference type="PROSITE" id="PS50887">
    <property type="entry name" value="GGDEF"/>
    <property type="match status" value="1"/>
</dbReference>
<dbReference type="InterPro" id="IPR015168">
    <property type="entry name" value="SsuA/THI5"/>
</dbReference>
<name>A0A1P8KLL5_9BACT</name>
<dbReference type="FunFam" id="3.30.70.270:FF:000001">
    <property type="entry name" value="Diguanylate cyclase domain protein"/>
    <property type="match status" value="1"/>
</dbReference>
<sequence>MNLFKKIFLLLFIFLSLILNATEIKKLKLQLQWKHQFEFAGFYAAKEKGFYKDIGVDLDFIEYKADDNIVSNVLNKKANFGVTYSSLIAEYINGKPVIFLANYLKQSPLVLVTQKKIKTLSDLKNKKVMGVSNNIDTIILKLMLQKAGVSLSNIDFIGTSFDTKKFINKEIDAMAVFTTNEIYKLDELGIKYNIFNPSLYGYENYDVNLFTSKEFLKNNTTLVKEFKEASNKGWKYALENKEEIVELILKKYNTQNKTKKELLFEAEQIEQLMLTKTYPIGQIDVARVEFLSKNFMQAELVSSMKDVDFKDFIFQSDDITLSNEEREFLNNNPVIKVYMDYSYPPYSFIKNDKLNGFSVEYADLLSKLLGVKFEYTKTMTWNSALENLKNKNIDMIGQMVNTKIRREFAIFSQDYYDYFTGIIVRKENSHLTSLSLLNNKTVGVVKGYLEEEILRKHYPNIKIKTYKDNHQVINALLNKEFDASIGIYEVIEYTINNMDLRNKLLSIPMRIEPVFRITKEAFGIRKDWTLLQSALNKTINLTKIQRDELEKKWLSKERHKEIIPFSKEEKEYLSTKKFISMCVDPNFLPYESIDTKSKYIGIGADIMNLVSKSIDKPIILIPSKTWKESLENIKNNKCDILPMATKTRSREAYMNFTKPYIIDSLAVATKTEQFFIKDSKALSNHNIGVINGYSTVELLKKSNPNINIVKVESAEEGLRKVQEGELFGYVDALSAIAYAIQKYGFVDLKVAGRLEFDQQLSLASKKEEALLNTIMQKTLNNIGDEKIRTIIGKWIAIQIEQSIDYKKIILITLFFVIVLSLVMHRNRTINKLNKKLDEKNKQLEELSIRDNLTKLFNRNKLDEVLSLEVNRANRYKTSFGIIMIDIDYFKKVNDVYGHQMGDVVLKEVANIIKSNSRKTDTVGRWGGEEFLVVCADTNLEGINQLANNIKKEIASYSFSINEQKTASFGIAVYKKNEDIYSLIKRADDALYKAKDNGRNRIEIL</sequence>
<evidence type="ECO:0000256" key="2">
    <source>
        <dbReference type="ARBA" id="ARBA00034247"/>
    </source>
</evidence>